<name>A0A2P2DZ35_9LEPT</name>
<organism evidence="4 5">
    <name type="scientific">Leptospira ryugenii</name>
    <dbReference type="NCBI Taxonomy" id="1917863"/>
    <lineage>
        <taxon>Bacteria</taxon>
        <taxon>Pseudomonadati</taxon>
        <taxon>Spirochaetota</taxon>
        <taxon>Spirochaetia</taxon>
        <taxon>Leptospirales</taxon>
        <taxon>Leptospiraceae</taxon>
        <taxon>Leptospira</taxon>
    </lineage>
</organism>
<dbReference type="Proteomes" id="UP000245133">
    <property type="component" value="Unassembled WGS sequence"/>
</dbReference>
<reference evidence="4 5" key="1">
    <citation type="submission" date="2018-02" db="EMBL/GenBank/DDBJ databases">
        <title>Novel Leptospira species isolated from soil and water in Japan.</title>
        <authorList>
            <person name="Nakao R."/>
            <person name="Masuzawa T."/>
        </authorList>
    </citation>
    <scope>NUCLEOTIDE SEQUENCE [LARGE SCALE GENOMIC DNA]</scope>
    <source>
        <strain evidence="4 5">YH101</strain>
    </source>
</reference>
<evidence type="ECO:0000313" key="4">
    <source>
        <dbReference type="EMBL" id="GBF49889.1"/>
    </source>
</evidence>
<dbReference type="PANTHER" id="PTHR31223">
    <property type="entry name" value="LOG FAMILY PROTEIN YJL055W"/>
    <property type="match status" value="1"/>
</dbReference>
<proteinExistence type="inferred from homology"/>
<gene>
    <name evidence="4" type="ORF">LPTSP4_14090</name>
</gene>
<evidence type="ECO:0000256" key="1">
    <source>
        <dbReference type="ARBA" id="ARBA00000274"/>
    </source>
</evidence>
<dbReference type="AlphaFoldDB" id="A0A2P2DZ35"/>
<comment type="similarity">
    <text evidence="2 3">Belongs to the LOG family.</text>
</comment>
<keyword evidence="3" id="KW-0378">Hydrolase</keyword>
<dbReference type="InterPro" id="IPR005269">
    <property type="entry name" value="LOG"/>
</dbReference>
<dbReference type="EC" id="3.2.2.n1" evidence="3"/>
<comment type="caution">
    <text evidence="4">The sequence shown here is derived from an EMBL/GenBank/DDBJ whole genome shotgun (WGS) entry which is preliminary data.</text>
</comment>
<sequence length="193" mass="21188">MKRICVFCGSSSGDQSLYRETAFRLGEAIGERGFSLVYGGANVGLMGAVAEGTLSKGGQVIGVLPNFLQKKEIAHTSLTELLLVESMHERKSKMNELSDGVIALPGGFGTMEELFEVLTWSQLGLLEKPIALLNLNGFYEPLLLLLDQMVKSGFLKQENKEMLLVANSISHVLDQMLAYSPKHVTKWIEPTQI</sequence>
<dbReference type="Pfam" id="PF03641">
    <property type="entry name" value="Lysine_decarbox"/>
    <property type="match status" value="1"/>
</dbReference>
<dbReference type="GO" id="GO:0009691">
    <property type="term" value="P:cytokinin biosynthetic process"/>
    <property type="evidence" value="ECO:0007669"/>
    <property type="project" value="UniProtKB-UniRule"/>
</dbReference>
<evidence type="ECO:0000256" key="3">
    <source>
        <dbReference type="RuleBase" id="RU363015"/>
    </source>
</evidence>
<dbReference type="GO" id="GO:0005829">
    <property type="term" value="C:cytosol"/>
    <property type="evidence" value="ECO:0007669"/>
    <property type="project" value="TreeGrafter"/>
</dbReference>
<dbReference type="EMBL" id="BFBB01000003">
    <property type="protein sequence ID" value="GBF49889.1"/>
    <property type="molecule type" value="Genomic_DNA"/>
</dbReference>
<dbReference type="InterPro" id="IPR031100">
    <property type="entry name" value="LOG_fam"/>
</dbReference>
<dbReference type="NCBIfam" id="TIGR00730">
    <property type="entry name" value="Rossman fold protein, TIGR00730 family"/>
    <property type="match status" value="1"/>
</dbReference>
<dbReference type="Gene3D" id="3.40.50.450">
    <property type="match status" value="1"/>
</dbReference>
<evidence type="ECO:0000313" key="5">
    <source>
        <dbReference type="Proteomes" id="UP000245133"/>
    </source>
</evidence>
<protein>
    <recommendedName>
        <fullName evidence="3">Cytokinin riboside 5'-monophosphate phosphoribohydrolase</fullName>
        <ecNumber evidence="3">3.2.2.n1</ecNumber>
    </recommendedName>
</protein>
<evidence type="ECO:0000256" key="2">
    <source>
        <dbReference type="ARBA" id="ARBA00006763"/>
    </source>
</evidence>
<keyword evidence="3" id="KW-0203">Cytokinin biosynthesis</keyword>
<dbReference type="SUPFAM" id="SSF102405">
    <property type="entry name" value="MCP/YpsA-like"/>
    <property type="match status" value="1"/>
</dbReference>
<dbReference type="GO" id="GO:0008714">
    <property type="term" value="F:AMP nucleosidase activity"/>
    <property type="evidence" value="ECO:0007669"/>
    <property type="project" value="UniProtKB-EC"/>
</dbReference>
<accession>A0A2P2DZ35</accession>
<comment type="catalytic activity">
    <reaction evidence="1">
        <text>AMP + H2O = D-ribose 5-phosphate + adenine</text>
        <dbReference type="Rhea" id="RHEA:20129"/>
        <dbReference type="ChEBI" id="CHEBI:15377"/>
        <dbReference type="ChEBI" id="CHEBI:16708"/>
        <dbReference type="ChEBI" id="CHEBI:78346"/>
        <dbReference type="ChEBI" id="CHEBI:456215"/>
        <dbReference type="EC" id="3.2.2.4"/>
    </reaction>
</comment>
<keyword evidence="5" id="KW-1185">Reference proteome</keyword>
<dbReference type="PANTHER" id="PTHR31223:SF70">
    <property type="entry name" value="LOG FAMILY PROTEIN YJL055W"/>
    <property type="match status" value="1"/>
</dbReference>